<evidence type="ECO:0000259" key="4">
    <source>
        <dbReference type="PROSITE" id="PS50893"/>
    </source>
</evidence>
<dbReference type="Gene3D" id="3.40.50.300">
    <property type="entry name" value="P-loop containing nucleotide triphosphate hydrolases"/>
    <property type="match status" value="1"/>
</dbReference>
<proteinExistence type="predicted"/>
<dbReference type="CDD" id="cd03293">
    <property type="entry name" value="ABC_NrtD_SsuB_transporters"/>
    <property type="match status" value="1"/>
</dbReference>
<dbReference type="EMBL" id="JACHLY010000001">
    <property type="protein sequence ID" value="MBB5996552.1"/>
    <property type="molecule type" value="Genomic_DNA"/>
</dbReference>
<dbReference type="PANTHER" id="PTHR42788:SF13">
    <property type="entry name" value="ALIPHATIC SULFONATES IMPORT ATP-BINDING PROTEIN SSUB"/>
    <property type="match status" value="1"/>
</dbReference>
<dbReference type="Pfam" id="PF00005">
    <property type="entry name" value="ABC_tran"/>
    <property type="match status" value="1"/>
</dbReference>
<feature type="domain" description="ABC transporter" evidence="4">
    <location>
        <begin position="6"/>
        <end position="241"/>
    </location>
</feature>
<evidence type="ECO:0000313" key="6">
    <source>
        <dbReference type="Proteomes" id="UP000578077"/>
    </source>
</evidence>
<dbReference type="RefSeq" id="WP_221457403.1">
    <property type="nucleotide sequence ID" value="NZ_BAABKT010000006.1"/>
</dbReference>
<protein>
    <submittedName>
        <fullName evidence="5">NitT/TauT family transport system ATP-binding protein</fullName>
    </submittedName>
</protein>
<accession>A0A841E1I0</accession>
<reference evidence="5 6" key="1">
    <citation type="submission" date="2020-08" db="EMBL/GenBank/DDBJ databases">
        <title>Sequencing the genomes of 1000 actinobacteria strains.</title>
        <authorList>
            <person name="Klenk H.-P."/>
        </authorList>
    </citation>
    <scope>NUCLEOTIDE SEQUENCE [LARGE SCALE GENOMIC DNA]</scope>
    <source>
        <strain evidence="5 6">DSM 44593</strain>
    </source>
</reference>
<keyword evidence="1" id="KW-0813">Transport</keyword>
<dbReference type="GO" id="GO:0016887">
    <property type="term" value="F:ATP hydrolysis activity"/>
    <property type="evidence" value="ECO:0007669"/>
    <property type="project" value="InterPro"/>
</dbReference>
<dbReference type="GO" id="GO:0005524">
    <property type="term" value="F:ATP binding"/>
    <property type="evidence" value="ECO:0007669"/>
    <property type="project" value="UniProtKB-KW"/>
</dbReference>
<dbReference type="InterPro" id="IPR003593">
    <property type="entry name" value="AAA+_ATPase"/>
</dbReference>
<keyword evidence="2" id="KW-0547">Nucleotide-binding</keyword>
<dbReference type="SUPFAM" id="SSF52540">
    <property type="entry name" value="P-loop containing nucleoside triphosphate hydrolases"/>
    <property type="match status" value="1"/>
</dbReference>
<gene>
    <name evidence="5" type="ORF">HNR25_000303</name>
</gene>
<evidence type="ECO:0000256" key="2">
    <source>
        <dbReference type="ARBA" id="ARBA00022741"/>
    </source>
</evidence>
<evidence type="ECO:0000256" key="1">
    <source>
        <dbReference type="ARBA" id="ARBA00022448"/>
    </source>
</evidence>
<dbReference type="Proteomes" id="UP000578077">
    <property type="component" value="Unassembled WGS sequence"/>
</dbReference>
<dbReference type="PANTHER" id="PTHR42788">
    <property type="entry name" value="TAURINE IMPORT ATP-BINDING PROTEIN-RELATED"/>
    <property type="match status" value="1"/>
</dbReference>
<dbReference type="InterPro" id="IPR017871">
    <property type="entry name" value="ABC_transporter-like_CS"/>
</dbReference>
<dbReference type="InterPro" id="IPR050166">
    <property type="entry name" value="ABC_transporter_ATP-bind"/>
</dbReference>
<dbReference type="AlphaFoldDB" id="A0A841E1I0"/>
<dbReference type="SMART" id="SM00382">
    <property type="entry name" value="AAA"/>
    <property type="match status" value="1"/>
</dbReference>
<keyword evidence="6" id="KW-1185">Reference proteome</keyword>
<dbReference type="PROSITE" id="PS50893">
    <property type="entry name" value="ABC_TRANSPORTER_2"/>
    <property type="match status" value="1"/>
</dbReference>
<dbReference type="PROSITE" id="PS00211">
    <property type="entry name" value="ABC_TRANSPORTER_1"/>
    <property type="match status" value="1"/>
</dbReference>
<dbReference type="InterPro" id="IPR027417">
    <property type="entry name" value="P-loop_NTPase"/>
</dbReference>
<sequence>MESRFISAHGIGMRFGGTSTAQPVLEALDLTVAPGAFVTLLGPSGCGKSTLLKILGGLLEPTDGEISIGGRPPSEAVDRRQIGLVPQRPALLPWKTALQNTCVLRDVATGKGRSAESLRAAENALALVGLQDAADKLPHQLSGGMAQRVSIARALAMDPEILLMDEPFGALDAITRDEMNEKLAEIWAQTGKTIVFVTHAIGEAVFLSDTVHVMGADPGRLVKTLDIALPRPRDRDVFDDPVFTDYTSRLRDLLEPKATV</sequence>
<keyword evidence="3 5" id="KW-0067">ATP-binding</keyword>
<organism evidence="5 6">
    <name type="scientific">Streptomonospora salina</name>
    <dbReference type="NCBI Taxonomy" id="104205"/>
    <lineage>
        <taxon>Bacteria</taxon>
        <taxon>Bacillati</taxon>
        <taxon>Actinomycetota</taxon>
        <taxon>Actinomycetes</taxon>
        <taxon>Streptosporangiales</taxon>
        <taxon>Nocardiopsidaceae</taxon>
        <taxon>Streptomonospora</taxon>
    </lineage>
</organism>
<name>A0A841E1I0_9ACTN</name>
<evidence type="ECO:0000256" key="3">
    <source>
        <dbReference type="ARBA" id="ARBA00022840"/>
    </source>
</evidence>
<evidence type="ECO:0000313" key="5">
    <source>
        <dbReference type="EMBL" id="MBB5996552.1"/>
    </source>
</evidence>
<comment type="caution">
    <text evidence="5">The sequence shown here is derived from an EMBL/GenBank/DDBJ whole genome shotgun (WGS) entry which is preliminary data.</text>
</comment>
<dbReference type="InterPro" id="IPR003439">
    <property type="entry name" value="ABC_transporter-like_ATP-bd"/>
</dbReference>